<dbReference type="KEGG" id="acab:QRX50_24595"/>
<feature type="transmembrane region" description="Helical" evidence="2">
    <location>
        <begin position="241"/>
        <end position="262"/>
    </location>
</feature>
<proteinExistence type="predicted"/>
<keyword evidence="2" id="KW-0472">Membrane</keyword>
<dbReference type="Proteomes" id="UP001236014">
    <property type="component" value="Chromosome"/>
</dbReference>
<gene>
    <name evidence="3" type="ORF">QRX50_24595</name>
</gene>
<feature type="transmembrane region" description="Helical" evidence="2">
    <location>
        <begin position="148"/>
        <end position="165"/>
    </location>
</feature>
<keyword evidence="4" id="KW-1185">Reference proteome</keyword>
<feature type="transmembrane region" description="Helical" evidence="2">
    <location>
        <begin position="88"/>
        <end position="111"/>
    </location>
</feature>
<evidence type="ECO:0000313" key="3">
    <source>
        <dbReference type="EMBL" id="WIX83709.1"/>
    </source>
</evidence>
<feature type="transmembrane region" description="Helical" evidence="2">
    <location>
        <begin position="171"/>
        <end position="191"/>
    </location>
</feature>
<reference evidence="3 4" key="1">
    <citation type="submission" date="2023-06" db="EMBL/GenBank/DDBJ databases">
        <authorList>
            <person name="Oyuntsetseg B."/>
            <person name="Kim S.B."/>
        </authorList>
    </citation>
    <scope>NUCLEOTIDE SEQUENCE [LARGE SCALE GENOMIC DNA]</scope>
    <source>
        <strain evidence="3 4">2-15</strain>
    </source>
</reference>
<name>A0A9Y2N267_9PSEU</name>
<dbReference type="Pfam" id="PF06772">
    <property type="entry name" value="LtrA"/>
    <property type="match status" value="1"/>
</dbReference>
<dbReference type="RefSeq" id="WP_285974255.1">
    <property type="nucleotide sequence ID" value="NZ_CP127294.1"/>
</dbReference>
<keyword evidence="2" id="KW-1133">Transmembrane helix</keyword>
<feature type="transmembrane region" description="Helical" evidence="2">
    <location>
        <begin position="274"/>
        <end position="295"/>
    </location>
</feature>
<protein>
    <submittedName>
        <fullName evidence="3">Low temperature requirement protein A</fullName>
    </submittedName>
</protein>
<dbReference type="PANTHER" id="PTHR36840">
    <property type="entry name" value="BLL5714 PROTEIN"/>
    <property type="match status" value="1"/>
</dbReference>
<feature type="transmembrane region" description="Helical" evidence="2">
    <location>
        <begin position="211"/>
        <end position="229"/>
    </location>
</feature>
<evidence type="ECO:0000256" key="1">
    <source>
        <dbReference type="SAM" id="MobiDB-lite"/>
    </source>
</evidence>
<dbReference type="EMBL" id="CP127294">
    <property type="protein sequence ID" value="WIX83709.1"/>
    <property type="molecule type" value="Genomic_DNA"/>
</dbReference>
<dbReference type="PANTHER" id="PTHR36840:SF1">
    <property type="entry name" value="BLL5714 PROTEIN"/>
    <property type="match status" value="1"/>
</dbReference>
<sequence length="393" mass="42794">MTPDSRRRLVPMRPRDPNEAGRAASTLELFFDLVFVVAVSIAAGQLHHGLTEGHVLDGILNYGFVFFGIWWAWMNFTWFATSFDTDDWLYRLTTIVQMGGVLVFASGIGPAFEEHDYSVLIIAYVVMRAALVAQWLRASRSSGPTRRATLIYAGGISAVQALWLTSLLLPAGVFTVGLIVLVATEIVVPILAERTGTTPWHPHHITERYGLFTLILLGESLLASANAIIEAQHDFESPGRLIGIAALTLIATAALWWIYFWPPHHHAIKDVASSLAYVYGHFFIFAAAGAFSAGIEVEIDLLTGHTALHQPYASFAYTIPLAVFVLGIWGLAIRPHADRVVNTALPLAGLLVLVDPLIPIPFALTAAILAGAVAVLVWRRPIDGHSVSAPLRV</sequence>
<feature type="transmembrane region" description="Helical" evidence="2">
    <location>
        <begin position="21"/>
        <end position="47"/>
    </location>
</feature>
<keyword evidence="2" id="KW-0812">Transmembrane</keyword>
<feature type="transmembrane region" description="Helical" evidence="2">
    <location>
        <begin position="315"/>
        <end position="333"/>
    </location>
</feature>
<feature type="compositionally biased region" description="Basic and acidic residues" evidence="1">
    <location>
        <begin position="1"/>
        <end position="19"/>
    </location>
</feature>
<evidence type="ECO:0000256" key="2">
    <source>
        <dbReference type="SAM" id="Phobius"/>
    </source>
</evidence>
<feature type="transmembrane region" description="Helical" evidence="2">
    <location>
        <begin position="59"/>
        <end position="81"/>
    </location>
</feature>
<accession>A0A9Y2N267</accession>
<evidence type="ECO:0000313" key="4">
    <source>
        <dbReference type="Proteomes" id="UP001236014"/>
    </source>
</evidence>
<feature type="transmembrane region" description="Helical" evidence="2">
    <location>
        <begin position="117"/>
        <end position="136"/>
    </location>
</feature>
<organism evidence="3 4">
    <name type="scientific">Amycolatopsis carbonis</name>
    <dbReference type="NCBI Taxonomy" id="715471"/>
    <lineage>
        <taxon>Bacteria</taxon>
        <taxon>Bacillati</taxon>
        <taxon>Actinomycetota</taxon>
        <taxon>Actinomycetes</taxon>
        <taxon>Pseudonocardiales</taxon>
        <taxon>Pseudonocardiaceae</taxon>
        <taxon>Amycolatopsis</taxon>
    </lineage>
</organism>
<feature type="transmembrane region" description="Helical" evidence="2">
    <location>
        <begin position="345"/>
        <end position="378"/>
    </location>
</feature>
<feature type="region of interest" description="Disordered" evidence="1">
    <location>
        <begin position="1"/>
        <end position="20"/>
    </location>
</feature>
<dbReference type="AlphaFoldDB" id="A0A9Y2N267"/>
<dbReference type="InterPro" id="IPR010640">
    <property type="entry name" value="Low_temperature_requirement_A"/>
</dbReference>